<dbReference type="Gene3D" id="3.30.530.20">
    <property type="match status" value="1"/>
</dbReference>
<feature type="domain" description="Activator of Hsp90 ATPase homologue 1/2-like C-terminal" evidence="2">
    <location>
        <begin position="4"/>
        <end position="96"/>
    </location>
</feature>
<accession>A0A7W4KE09</accession>
<dbReference type="Proteomes" id="UP000540556">
    <property type="component" value="Unassembled WGS sequence"/>
</dbReference>
<comment type="similarity">
    <text evidence="1">Belongs to the AHA1 family.</text>
</comment>
<dbReference type="InterPro" id="IPR013538">
    <property type="entry name" value="ASHA1/2-like_C"/>
</dbReference>
<comment type="caution">
    <text evidence="3">The sequence shown here is derived from an EMBL/GenBank/DDBJ whole genome shotgun (WGS) entry which is preliminary data.</text>
</comment>
<reference evidence="3 4" key="1">
    <citation type="submission" date="2020-04" db="EMBL/GenBank/DDBJ databases">
        <title>Description of novel Gluconacetobacter.</title>
        <authorList>
            <person name="Sombolestani A."/>
        </authorList>
    </citation>
    <scope>NUCLEOTIDE SEQUENCE [LARGE SCALE GENOMIC DNA]</scope>
    <source>
        <strain evidence="3 4">LMG 27800</strain>
    </source>
</reference>
<sequence>MRRWSFGGNIRGKPYEDHGTVLAFAPPSGLSYSYWSSFSGTEDVPEARLVIRYRLDEENGRVNVRVTTANCATEEQADHAARNWDIVLHGLKTLVESRA</sequence>
<proteinExistence type="inferred from homology"/>
<name>A0A7W4KE09_9PROT</name>
<organism evidence="3 4">
    <name type="scientific">Gluconacetobacter takamatsuzukensis</name>
    <dbReference type="NCBI Taxonomy" id="1286190"/>
    <lineage>
        <taxon>Bacteria</taxon>
        <taxon>Pseudomonadati</taxon>
        <taxon>Pseudomonadota</taxon>
        <taxon>Alphaproteobacteria</taxon>
        <taxon>Acetobacterales</taxon>
        <taxon>Acetobacteraceae</taxon>
        <taxon>Gluconacetobacter</taxon>
    </lineage>
</organism>
<protein>
    <recommendedName>
        <fullName evidence="2">Activator of Hsp90 ATPase homologue 1/2-like C-terminal domain-containing protein</fullName>
    </recommendedName>
</protein>
<dbReference type="Pfam" id="PF08327">
    <property type="entry name" value="AHSA1"/>
    <property type="match status" value="1"/>
</dbReference>
<dbReference type="AlphaFoldDB" id="A0A7W4KE09"/>
<evidence type="ECO:0000313" key="4">
    <source>
        <dbReference type="Proteomes" id="UP000540556"/>
    </source>
</evidence>
<evidence type="ECO:0000313" key="3">
    <source>
        <dbReference type="EMBL" id="MBB2205218.1"/>
    </source>
</evidence>
<evidence type="ECO:0000256" key="1">
    <source>
        <dbReference type="ARBA" id="ARBA00006817"/>
    </source>
</evidence>
<keyword evidence="4" id="KW-1185">Reference proteome</keyword>
<dbReference type="EMBL" id="JABEQK010000006">
    <property type="protein sequence ID" value="MBB2205218.1"/>
    <property type="molecule type" value="Genomic_DNA"/>
</dbReference>
<dbReference type="InterPro" id="IPR023393">
    <property type="entry name" value="START-like_dom_sf"/>
</dbReference>
<evidence type="ECO:0000259" key="2">
    <source>
        <dbReference type="Pfam" id="PF08327"/>
    </source>
</evidence>
<dbReference type="SUPFAM" id="SSF55961">
    <property type="entry name" value="Bet v1-like"/>
    <property type="match status" value="1"/>
</dbReference>
<gene>
    <name evidence="3" type="ORF">HLH27_09350</name>
</gene>